<name>A0ABN8Y7J3_RANTA</name>
<reference evidence="1" key="1">
    <citation type="submission" date="2023-04" db="EMBL/GenBank/DDBJ databases">
        <authorList>
            <consortium name="ELIXIR-Norway"/>
        </authorList>
    </citation>
    <scope>NUCLEOTIDE SEQUENCE [LARGE SCALE GENOMIC DNA]</scope>
</reference>
<keyword evidence="2" id="KW-1185">Reference proteome</keyword>
<protein>
    <submittedName>
        <fullName evidence="1">Uncharacterized protein</fullName>
    </submittedName>
</protein>
<sequence length="111" mass="12421">MVKKMLEVVVNYLYPALTTVKTDWLFLCTPDSVMFATSHLLFPSPNLFRLQVPFTSFEMWSRKLLQCPTPTPVLAPEASPPGQPWTLQEAASDLVPASASLAVLCLLVWIR</sequence>
<dbReference type="EMBL" id="OX459952">
    <property type="protein sequence ID" value="CAI9157545.1"/>
    <property type="molecule type" value="Genomic_DNA"/>
</dbReference>
<proteinExistence type="predicted"/>
<evidence type="ECO:0000313" key="1">
    <source>
        <dbReference type="EMBL" id="CAI9157545.1"/>
    </source>
</evidence>
<organism evidence="1 2">
    <name type="scientific">Rangifer tarandus platyrhynchus</name>
    <name type="common">Svalbard reindeer</name>
    <dbReference type="NCBI Taxonomy" id="3082113"/>
    <lineage>
        <taxon>Eukaryota</taxon>
        <taxon>Metazoa</taxon>
        <taxon>Chordata</taxon>
        <taxon>Craniata</taxon>
        <taxon>Vertebrata</taxon>
        <taxon>Euteleostomi</taxon>
        <taxon>Mammalia</taxon>
        <taxon>Eutheria</taxon>
        <taxon>Laurasiatheria</taxon>
        <taxon>Artiodactyla</taxon>
        <taxon>Ruminantia</taxon>
        <taxon>Pecora</taxon>
        <taxon>Cervidae</taxon>
        <taxon>Odocoileinae</taxon>
        <taxon>Rangifer</taxon>
    </lineage>
</organism>
<accession>A0ABN8Y7J3</accession>
<gene>
    <name evidence="1" type="ORF">MRATA1EN1_LOCUS6507</name>
</gene>
<evidence type="ECO:0000313" key="2">
    <source>
        <dbReference type="Proteomes" id="UP001176941"/>
    </source>
</evidence>
<dbReference type="Proteomes" id="UP001176941">
    <property type="component" value="Chromosome 16"/>
</dbReference>